<keyword evidence="3" id="KW-1185">Reference proteome</keyword>
<evidence type="ECO:0000313" key="2">
    <source>
        <dbReference type="EMBL" id="CDO94779.1"/>
    </source>
</evidence>
<feature type="domain" description="Spo16 protein N-terminal" evidence="1">
    <location>
        <begin position="18"/>
        <end position="121"/>
    </location>
</feature>
<dbReference type="EMBL" id="CCBQ010000040">
    <property type="protein sequence ID" value="CDO94779.1"/>
    <property type="molecule type" value="Genomic_DNA"/>
</dbReference>
<comment type="caution">
    <text evidence="2">The sequence shown here is derived from an EMBL/GenBank/DDBJ whole genome shotgun (WGS) entry which is preliminary data.</text>
</comment>
<dbReference type="GO" id="GO:0000217">
    <property type="term" value="F:DNA secondary structure binding"/>
    <property type="evidence" value="ECO:0007669"/>
    <property type="project" value="InterPro"/>
</dbReference>
<dbReference type="Proteomes" id="UP000031516">
    <property type="component" value="Unassembled WGS sequence"/>
</dbReference>
<dbReference type="OrthoDB" id="4068197at2759"/>
<name>A0A0A8L7E7_9SACH</name>
<protein>
    <submittedName>
        <fullName evidence="2">WGS project CCBQ000000000 data, contig 00046</fullName>
    </submittedName>
</protein>
<evidence type="ECO:0000313" key="3">
    <source>
        <dbReference type="Proteomes" id="UP000031516"/>
    </source>
</evidence>
<gene>
    <name evidence="2" type="ORF">KLDO_g3035</name>
</gene>
<organism evidence="2 3">
    <name type="scientific">Kluyveromyces dobzhanskii CBS 2104</name>
    <dbReference type="NCBI Taxonomy" id="1427455"/>
    <lineage>
        <taxon>Eukaryota</taxon>
        <taxon>Fungi</taxon>
        <taxon>Dikarya</taxon>
        <taxon>Ascomycota</taxon>
        <taxon>Saccharomycotina</taxon>
        <taxon>Saccharomycetes</taxon>
        <taxon>Saccharomycetales</taxon>
        <taxon>Saccharomycetaceae</taxon>
        <taxon>Kluyveromyces</taxon>
    </lineage>
</organism>
<accession>A0A0A8L7E7</accession>
<reference evidence="2 3" key="1">
    <citation type="submission" date="2014-03" db="EMBL/GenBank/DDBJ databases">
        <title>The genome of Kluyveromyces dobzhanskii.</title>
        <authorList>
            <person name="Nystedt B."/>
            <person name="Astrom S."/>
        </authorList>
    </citation>
    <scope>NUCLEOTIDE SEQUENCE [LARGE SCALE GENOMIC DNA]</scope>
    <source>
        <strain evidence="2 3">CBS 2104</strain>
    </source>
</reference>
<dbReference type="Pfam" id="PF19225">
    <property type="entry name" value="Spo16_N"/>
    <property type="match status" value="1"/>
</dbReference>
<evidence type="ECO:0000259" key="1">
    <source>
        <dbReference type="Pfam" id="PF19225"/>
    </source>
</evidence>
<sequence length="196" mass="22930">MRLVGHYNIAHVPKTIKVVVLDVSKTEKACDGVFQYDEKTTITRRDVEEIVDQVIVEFPEIQLFNFDLKSPRYPLWFYDMVFFEATKKEPIQYFVSERASDISERIEFPVKSEAFQSIIQEKIECSNFTAETDDAEYEENYKIMLLKLLELEGVDTNIDSEVGHVLAKYNSVQEYLQGRTNTTTYNKSERIDDRPV</sequence>
<dbReference type="InterPro" id="IPR043637">
    <property type="entry name" value="Spo16_N"/>
</dbReference>
<proteinExistence type="predicted"/>
<dbReference type="AlphaFoldDB" id="A0A0A8L7E7"/>
<dbReference type="GO" id="GO:0007130">
    <property type="term" value="P:synaptonemal complex assembly"/>
    <property type="evidence" value="ECO:0007669"/>
    <property type="project" value="InterPro"/>
</dbReference>
<dbReference type="GO" id="GO:0010520">
    <property type="term" value="P:regulation of reciprocal meiotic recombination"/>
    <property type="evidence" value="ECO:0007669"/>
    <property type="project" value="InterPro"/>
</dbReference>